<evidence type="ECO:0000313" key="3">
    <source>
        <dbReference type="Proteomes" id="UP001162734"/>
    </source>
</evidence>
<keyword evidence="1" id="KW-0732">Signal</keyword>
<dbReference type="RefSeq" id="WP_248341488.1">
    <property type="nucleotide sequence ID" value="NZ_AP025592.1"/>
</dbReference>
<proteinExistence type="predicted"/>
<dbReference type="Proteomes" id="UP001162734">
    <property type="component" value="Chromosome"/>
</dbReference>
<keyword evidence="3" id="KW-1185">Reference proteome</keyword>
<feature type="signal peptide" evidence="1">
    <location>
        <begin position="1"/>
        <end position="21"/>
    </location>
</feature>
<sequence length="69" mass="7095">MRLAAATLLAALSAAAPLSPAAATSGGAVSRARAAPRPALPFIEDDYPKALALARARKLPLFVDAWAPW</sequence>
<feature type="chain" id="PRO_5046372081" evidence="1">
    <location>
        <begin position="22"/>
        <end position="69"/>
    </location>
</feature>
<organism evidence="2 3">
    <name type="scientific">Anaeromyxobacter paludicola</name>
    <dbReference type="NCBI Taxonomy" id="2918171"/>
    <lineage>
        <taxon>Bacteria</taxon>
        <taxon>Pseudomonadati</taxon>
        <taxon>Myxococcota</taxon>
        <taxon>Myxococcia</taxon>
        <taxon>Myxococcales</taxon>
        <taxon>Cystobacterineae</taxon>
        <taxon>Anaeromyxobacteraceae</taxon>
        <taxon>Anaeromyxobacter</taxon>
    </lineage>
</organism>
<gene>
    <name evidence="2" type="ORF">AMPC_24530</name>
</gene>
<reference evidence="3" key="1">
    <citation type="journal article" date="2022" name="Int. J. Syst. Evol. Microbiol.">
        <title>Anaeromyxobacter oryzae sp. nov., Anaeromyxobacter diazotrophicus sp. nov. and Anaeromyxobacter paludicola sp. nov., isolated from paddy soils.</title>
        <authorList>
            <person name="Itoh H."/>
            <person name="Xu Z."/>
            <person name="Mise K."/>
            <person name="Masuda Y."/>
            <person name="Ushijima N."/>
            <person name="Hayakawa C."/>
            <person name="Shiratori Y."/>
            <person name="Senoo K."/>
        </authorList>
    </citation>
    <scope>NUCLEOTIDE SEQUENCE [LARGE SCALE GENOMIC DNA]</scope>
    <source>
        <strain evidence="3">Red630</strain>
    </source>
</reference>
<accession>A0ABM7XBU2</accession>
<dbReference type="EMBL" id="AP025592">
    <property type="protein sequence ID" value="BDG09340.1"/>
    <property type="molecule type" value="Genomic_DNA"/>
</dbReference>
<evidence type="ECO:0000256" key="1">
    <source>
        <dbReference type="SAM" id="SignalP"/>
    </source>
</evidence>
<name>A0ABM7XBU2_9BACT</name>
<protein>
    <submittedName>
        <fullName evidence="2">Uncharacterized protein</fullName>
    </submittedName>
</protein>
<evidence type="ECO:0000313" key="2">
    <source>
        <dbReference type="EMBL" id="BDG09340.1"/>
    </source>
</evidence>